<accession>K1RJT3</accession>
<dbReference type="InterPro" id="IPR052409">
    <property type="entry name" value="Myosin-III_kinase_activity"/>
</dbReference>
<evidence type="ECO:0000256" key="9">
    <source>
        <dbReference type="ARBA" id="ARBA00023212"/>
    </source>
</evidence>
<dbReference type="InterPro" id="IPR036961">
    <property type="entry name" value="Kinesin_motor_dom_sf"/>
</dbReference>
<protein>
    <submittedName>
        <fullName evidence="12">Myosin-I heavy chain</fullName>
    </submittedName>
</protein>
<keyword evidence="5 11" id="KW-0547">Nucleotide-binding</keyword>
<dbReference type="SMART" id="SM00524">
    <property type="entry name" value="DWB"/>
    <property type="match status" value="1"/>
</dbReference>
<dbReference type="GO" id="GO:0000146">
    <property type="term" value="F:microfilament motor activity"/>
    <property type="evidence" value="ECO:0007669"/>
    <property type="project" value="TreeGrafter"/>
</dbReference>
<evidence type="ECO:0000256" key="5">
    <source>
        <dbReference type="ARBA" id="ARBA00022741"/>
    </source>
</evidence>
<evidence type="ECO:0000256" key="3">
    <source>
        <dbReference type="ARBA" id="ARBA00022490"/>
    </source>
</evidence>
<dbReference type="InParanoid" id="K1RJT3"/>
<dbReference type="GO" id="GO:0004674">
    <property type="term" value="F:protein serine/threonine kinase activity"/>
    <property type="evidence" value="ECO:0007669"/>
    <property type="project" value="TreeGrafter"/>
</dbReference>
<evidence type="ECO:0000256" key="8">
    <source>
        <dbReference type="ARBA" id="ARBA00023175"/>
    </source>
</evidence>
<evidence type="ECO:0000256" key="1">
    <source>
        <dbReference type="ARBA" id="ARBA00004245"/>
    </source>
</evidence>
<dbReference type="SUPFAM" id="SSF49879">
    <property type="entry name" value="SMAD/FHA domain"/>
    <property type="match status" value="1"/>
</dbReference>
<evidence type="ECO:0000313" key="12">
    <source>
        <dbReference type="EMBL" id="EKC34476.1"/>
    </source>
</evidence>
<dbReference type="InterPro" id="IPR017855">
    <property type="entry name" value="SMAD-like_dom_sf"/>
</dbReference>
<dbReference type="InterPro" id="IPR001609">
    <property type="entry name" value="Myosin_head_motor_dom-like"/>
</dbReference>
<dbReference type="GO" id="GO:0042995">
    <property type="term" value="C:cell projection"/>
    <property type="evidence" value="ECO:0007669"/>
    <property type="project" value="UniProtKB-SubCell"/>
</dbReference>
<organism evidence="12">
    <name type="scientific">Magallana gigas</name>
    <name type="common">Pacific oyster</name>
    <name type="synonym">Crassostrea gigas</name>
    <dbReference type="NCBI Taxonomy" id="29159"/>
    <lineage>
        <taxon>Eukaryota</taxon>
        <taxon>Metazoa</taxon>
        <taxon>Spiralia</taxon>
        <taxon>Lophotrochozoa</taxon>
        <taxon>Mollusca</taxon>
        <taxon>Bivalvia</taxon>
        <taxon>Autobranchia</taxon>
        <taxon>Pteriomorphia</taxon>
        <taxon>Ostreida</taxon>
        <taxon>Ostreoidea</taxon>
        <taxon>Ostreidae</taxon>
        <taxon>Magallana</taxon>
    </lineage>
</organism>
<keyword evidence="9" id="KW-0206">Cytoskeleton</keyword>
<keyword evidence="6 11" id="KW-0067">ATP-binding</keyword>
<dbReference type="Gene3D" id="3.40.850.10">
    <property type="entry name" value="Kinesin motor domain"/>
    <property type="match status" value="1"/>
</dbReference>
<evidence type="ECO:0000256" key="11">
    <source>
        <dbReference type="PROSITE-ProRule" id="PRU00782"/>
    </source>
</evidence>
<dbReference type="PANTHER" id="PTHR46256">
    <property type="entry name" value="AGAP011099-PA"/>
    <property type="match status" value="1"/>
</dbReference>
<dbReference type="Gene3D" id="2.60.200.10">
    <property type="match status" value="1"/>
</dbReference>
<dbReference type="Pfam" id="PF00063">
    <property type="entry name" value="Myosin_head"/>
    <property type="match status" value="1"/>
</dbReference>
<evidence type="ECO:0000256" key="4">
    <source>
        <dbReference type="ARBA" id="ARBA00022737"/>
    </source>
</evidence>
<dbReference type="PROSITE" id="PS51456">
    <property type="entry name" value="MYOSIN_MOTOR"/>
    <property type="match status" value="1"/>
</dbReference>
<dbReference type="GO" id="GO:0016459">
    <property type="term" value="C:myosin complex"/>
    <property type="evidence" value="ECO:0007669"/>
    <property type="project" value="UniProtKB-KW"/>
</dbReference>
<proteinExistence type="inferred from homology"/>
<dbReference type="GO" id="GO:0030832">
    <property type="term" value="P:regulation of actin filament length"/>
    <property type="evidence" value="ECO:0007669"/>
    <property type="project" value="TreeGrafter"/>
</dbReference>
<dbReference type="Gene3D" id="1.20.58.530">
    <property type="match status" value="1"/>
</dbReference>
<evidence type="ECO:0000256" key="6">
    <source>
        <dbReference type="ARBA" id="ARBA00022840"/>
    </source>
</evidence>
<dbReference type="CDD" id="cd00124">
    <property type="entry name" value="MYSc"/>
    <property type="match status" value="1"/>
</dbReference>
<dbReference type="InterPro" id="IPR001132">
    <property type="entry name" value="SMAD_dom_Dwarfin-type"/>
</dbReference>
<dbReference type="EMBL" id="JH818089">
    <property type="protein sequence ID" value="EKC34476.1"/>
    <property type="molecule type" value="Genomic_DNA"/>
</dbReference>
<keyword evidence="4" id="KW-0677">Repeat</keyword>
<dbReference type="InterPro" id="IPR027417">
    <property type="entry name" value="P-loop_NTPase"/>
</dbReference>
<evidence type="ECO:0000256" key="2">
    <source>
        <dbReference type="ARBA" id="ARBA00004316"/>
    </source>
</evidence>
<keyword evidence="10" id="KW-0966">Cell projection</keyword>
<evidence type="ECO:0000256" key="10">
    <source>
        <dbReference type="ARBA" id="ARBA00023273"/>
    </source>
</evidence>
<evidence type="ECO:0000256" key="7">
    <source>
        <dbReference type="ARBA" id="ARBA00023123"/>
    </source>
</evidence>
<name>K1RJT3_MAGGI</name>
<comment type="caution">
    <text evidence="11">Lacks conserved residue(s) required for the propagation of feature annotation.</text>
</comment>
<dbReference type="InterPro" id="IPR008984">
    <property type="entry name" value="SMAD_FHA_dom_sf"/>
</dbReference>
<dbReference type="AlphaFoldDB" id="K1RJT3"/>
<dbReference type="SMART" id="SM00242">
    <property type="entry name" value="MYSc"/>
    <property type="match status" value="1"/>
</dbReference>
<dbReference type="Pfam" id="PF03166">
    <property type="entry name" value="MH2"/>
    <property type="match status" value="1"/>
</dbReference>
<dbReference type="PROSITE" id="PS51076">
    <property type="entry name" value="MH2"/>
    <property type="match status" value="1"/>
</dbReference>
<keyword evidence="3" id="KW-0963">Cytoplasm</keyword>
<dbReference type="SUPFAM" id="SSF52540">
    <property type="entry name" value="P-loop containing nucleoside triphosphate hydrolases"/>
    <property type="match status" value="1"/>
</dbReference>
<comment type="subcellular location">
    <subcellularLocation>
        <location evidence="2">Cell projection</location>
    </subcellularLocation>
    <subcellularLocation>
        <location evidence="1">Cytoplasm</location>
        <location evidence="1">Cytoskeleton</location>
    </subcellularLocation>
</comment>
<dbReference type="Gene3D" id="1.20.120.720">
    <property type="entry name" value="Myosin VI head, motor domain, U50 subdomain"/>
    <property type="match status" value="1"/>
</dbReference>
<dbReference type="Gene3D" id="1.10.10.820">
    <property type="match status" value="1"/>
</dbReference>
<dbReference type="GO" id="GO:0003779">
    <property type="term" value="F:actin binding"/>
    <property type="evidence" value="ECO:0007669"/>
    <property type="project" value="UniProtKB-KW"/>
</dbReference>
<keyword evidence="8 11" id="KW-0505">Motor protein</keyword>
<keyword evidence="11" id="KW-0009">Actin-binding</keyword>
<dbReference type="HOGENOM" id="CLU_289725_0_0_1"/>
<dbReference type="GO" id="GO:0006355">
    <property type="term" value="P:regulation of DNA-templated transcription"/>
    <property type="evidence" value="ECO:0007669"/>
    <property type="project" value="InterPro"/>
</dbReference>
<dbReference type="GO" id="GO:0005524">
    <property type="term" value="F:ATP binding"/>
    <property type="evidence" value="ECO:0007669"/>
    <property type="project" value="UniProtKB-UniRule"/>
</dbReference>
<reference evidence="12" key="1">
    <citation type="journal article" date="2012" name="Nature">
        <title>The oyster genome reveals stress adaptation and complexity of shell formation.</title>
        <authorList>
            <person name="Zhang G."/>
            <person name="Fang X."/>
            <person name="Guo X."/>
            <person name="Li L."/>
            <person name="Luo R."/>
            <person name="Xu F."/>
            <person name="Yang P."/>
            <person name="Zhang L."/>
            <person name="Wang X."/>
            <person name="Qi H."/>
            <person name="Xiong Z."/>
            <person name="Que H."/>
            <person name="Xie Y."/>
            <person name="Holland P.W."/>
            <person name="Paps J."/>
            <person name="Zhu Y."/>
            <person name="Wu F."/>
            <person name="Chen Y."/>
            <person name="Wang J."/>
            <person name="Peng C."/>
            <person name="Meng J."/>
            <person name="Yang L."/>
            <person name="Liu J."/>
            <person name="Wen B."/>
            <person name="Zhang N."/>
            <person name="Huang Z."/>
            <person name="Zhu Q."/>
            <person name="Feng Y."/>
            <person name="Mount A."/>
            <person name="Hedgecock D."/>
            <person name="Xu Z."/>
            <person name="Liu Y."/>
            <person name="Domazet-Loso T."/>
            <person name="Du Y."/>
            <person name="Sun X."/>
            <person name="Zhang S."/>
            <person name="Liu B."/>
            <person name="Cheng P."/>
            <person name="Jiang X."/>
            <person name="Li J."/>
            <person name="Fan D."/>
            <person name="Wang W."/>
            <person name="Fu W."/>
            <person name="Wang T."/>
            <person name="Wang B."/>
            <person name="Zhang J."/>
            <person name="Peng Z."/>
            <person name="Li Y."/>
            <person name="Li N."/>
            <person name="Wang J."/>
            <person name="Chen M."/>
            <person name="He Y."/>
            <person name="Tan F."/>
            <person name="Song X."/>
            <person name="Zheng Q."/>
            <person name="Huang R."/>
            <person name="Yang H."/>
            <person name="Du X."/>
            <person name="Chen L."/>
            <person name="Yang M."/>
            <person name="Gaffney P.M."/>
            <person name="Wang S."/>
            <person name="Luo L."/>
            <person name="She Z."/>
            <person name="Ming Y."/>
            <person name="Huang W."/>
            <person name="Zhang S."/>
            <person name="Huang B."/>
            <person name="Zhang Y."/>
            <person name="Qu T."/>
            <person name="Ni P."/>
            <person name="Miao G."/>
            <person name="Wang J."/>
            <person name="Wang Q."/>
            <person name="Steinberg C.E."/>
            <person name="Wang H."/>
            <person name="Li N."/>
            <person name="Qian L."/>
            <person name="Zhang G."/>
            <person name="Li Y."/>
            <person name="Yang H."/>
            <person name="Liu X."/>
            <person name="Wang J."/>
            <person name="Yin Y."/>
            <person name="Wang J."/>
        </authorList>
    </citation>
    <scope>NUCLEOTIDE SEQUENCE [LARGE SCALE GENOMIC DNA]</scope>
    <source>
        <strain evidence="12">05x7-T-G4-1.051#20</strain>
    </source>
</reference>
<dbReference type="PRINTS" id="PR00193">
    <property type="entry name" value="MYOSINHEAVY"/>
</dbReference>
<sequence length="1058" mass="121521">MAVPEKSYGDDMAVIGDLTEDSLLHELKRRYERNIIYTYLGDILVAVNPNMMLPIYGGEVGIVYSEAKNLKDLSPHIYAIASKAYRNLIWGRVNQAILVSGESGAGKTESTKMTIAQLARMSKSQEPTKLAEQIVEINPILEAFGNAKTTMNDNSSRFGKLIEVMFNKQGKIIGAKVTEHMLEKSRVVHCGNGERSFHIFYYMFAGLSQYEIEHFYLSRPEHYRITDPRHGAPVFTSQMDYEANKGGFEELKEAMNDTGFPSQIVNIIFAIMAGILHLSNIEFAPDPELQQLIIVNEDEVDYGSRLLSLQADDLVTVLIASSSFVRGERIVRLKSMHEACDGRDALCKALYSRLFTWIVKRINQVIHVQDDQDRYIDAGIISLLDMAGFERFQVNSFEQLCINSANEQLQSFFNTYIFSWELQEYQAEGIKQPKIKFTNNNEILGLFFDRPIGLFAILEDECRLQMSTDGTFVDHMNKEFGKNDVYKRCKSRDPVFTIEHYAGQVTYNAIGFIEKNRETLGTNFISLMQNSHNWLINELFDDRPDSNTRNIDKRNSQWTVPEWNQPNMPALGPGETLSKRAGKKIKQRYKVVGFPVTESVEINPANCDRILQKAQLYDYQIGKSKLEEQELRRRSTRQSQYVRRGLPRRMDDDIYDAPDYDRMEESFHYGGHVQSEYYNSRSGYGASRRQLYQIAQESLAHLYAKWKSVDPDAWCKIVYLERDRIVQKFYILEREVTIDGKVGSEFDGERISLSYFRNEYRDDETASILPYVGQGVKLRKDMDGSITATRLGKNPVIVRGHDDPSEHCFSLDVINHEGKLPHHVPVKIFDMEEFKCQMAIQMKINPNGDDTILRYQSVTCLSLVKDGIEAGDTPCWLLVINLCALRAIDDPIVKTHVEQKLAEFAVRTEEELEMDLEKQEKSDELAARHKQRHWSKLNQRKGLEGSEAPLRKTKFELMKKDKNIGDNLHYSWEIEAQKSKMLHLNVEYLQEHYEEPESHVGGFRHAGRGHPGSVISSMMYPGSGSSVRRDWAKVKVAIKLEKRMDEEALQEIAEDEES</sequence>
<comment type="similarity">
    <text evidence="11">Belongs to the TRAFAC class myosin-kinesin ATPase superfamily. Myosin family.</text>
</comment>
<gene>
    <name evidence="12" type="ORF">CGI_10015400</name>
</gene>
<keyword evidence="7 11" id="KW-0518">Myosin</keyword>
<dbReference type="PANTHER" id="PTHR46256:SF3">
    <property type="entry name" value="MYOSIN MOTOR DOMAIN-CONTAINING PROTEIN"/>
    <property type="match status" value="1"/>
</dbReference>
<feature type="binding site" evidence="11">
    <location>
        <begin position="101"/>
        <end position="108"/>
    </location>
    <ligand>
        <name>ATP</name>
        <dbReference type="ChEBI" id="CHEBI:30616"/>
    </ligand>
</feature>